<reference evidence="3" key="1">
    <citation type="submission" date="2010-09" db="EMBL/GenBank/DDBJ databases">
        <title>The genome sequence of Geomyces destructans 20631-21.</title>
        <authorList>
            <consortium name="The Broad Institute Genome Sequencing Platform"/>
            <person name="Cuomo C.A."/>
            <person name="Blehert D.S."/>
            <person name="Lorch J.M."/>
            <person name="Young S.K."/>
            <person name="Zeng Q."/>
            <person name="Gargeya S."/>
            <person name="Fitzgerald M."/>
            <person name="Haas B."/>
            <person name="Abouelleil A."/>
            <person name="Alvarado L."/>
            <person name="Arachchi H.M."/>
            <person name="Berlin A."/>
            <person name="Brown A."/>
            <person name="Chapman S.B."/>
            <person name="Chen Z."/>
            <person name="Dunbar C."/>
            <person name="Freedman E."/>
            <person name="Gearin G."/>
            <person name="Gellesch M."/>
            <person name="Goldberg J."/>
            <person name="Griggs A."/>
            <person name="Gujja S."/>
            <person name="Heiman D."/>
            <person name="Howarth C."/>
            <person name="Larson L."/>
            <person name="Lui A."/>
            <person name="MacDonald P.J.P."/>
            <person name="Montmayeur A."/>
            <person name="Murphy C."/>
            <person name="Neiman D."/>
            <person name="Pearson M."/>
            <person name="Priest M."/>
            <person name="Roberts A."/>
            <person name="Saif S."/>
            <person name="Shea T."/>
            <person name="Shenoy N."/>
            <person name="Sisk P."/>
            <person name="Stolte C."/>
            <person name="Sykes S."/>
            <person name="Wortman J."/>
            <person name="Nusbaum C."/>
            <person name="Birren B."/>
        </authorList>
    </citation>
    <scope>NUCLEOTIDE SEQUENCE [LARGE SCALE GENOMIC DNA]</scope>
    <source>
        <strain evidence="3">ATCC MYA-4855 / 20631-21</strain>
    </source>
</reference>
<keyword evidence="3" id="KW-1185">Reference proteome</keyword>
<evidence type="ECO:0000313" key="2">
    <source>
        <dbReference type="EMBL" id="ELR02791.1"/>
    </source>
</evidence>
<dbReference type="STRING" id="658429.L8FSU7"/>
<dbReference type="InParanoid" id="L8FSU7"/>
<feature type="compositionally biased region" description="Polar residues" evidence="1">
    <location>
        <begin position="143"/>
        <end position="168"/>
    </location>
</feature>
<dbReference type="VEuPathDB" id="FungiDB:GMDG_05728"/>
<evidence type="ECO:0000256" key="1">
    <source>
        <dbReference type="SAM" id="MobiDB-lite"/>
    </source>
</evidence>
<name>L8FSU7_PSED2</name>
<dbReference type="EMBL" id="GL573295">
    <property type="protein sequence ID" value="ELR02791.1"/>
    <property type="molecule type" value="Genomic_DNA"/>
</dbReference>
<dbReference type="HOGENOM" id="CLU_994420_0_0_1"/>
<feature type="region of interest" description="Disordered" evidence="1">
    <location>
        <begin position="143"/>
        <end position="180"/>
    </location>
</feature>
<accession>L8FSU7</accession>
<sequence>MATMTMTMMIVQQVSPLKTKVGKTKMKMVMDMRNQCRTPQLQVFLNSTMFLPKSFNILPVNKPDILERIKVQHLESRGYGLPAIDRRILPVLWQKQSHNWDGITLSLMNVSLCMYTTLYIVSSASSARRPRCETPYSQFPWTTWQQSTAPPLNTSSPSPRQSTAALSSRRTRAQHGAKRDAICPPAQTQLRIPDRKTEEDCIPVKAIELSAAALAMSMSNLDSVGEDYHDVLHAGWLLSIRGSSIDTTFLVSEVPAAWVLCGRENIMHVYTRQWTMYIMGYVDVIN</sequence>
<dbReference type="AlphaFoldDB" id="L8FSU7"/>
<evidence type="ECO:0000313" key="3">
    <source>
        <dbReference type="Proteomes" id="UP000011064"/>
    </source>
</evidence>
<dbReference type="Proteomes" id="UP000011064">
    <property type="component" value="Unassembled WGS sequence"/>
</dbReference>
<organism evidence="2 3">
    <name type="scientific">Pseudogymnoascus destructans (strain ATCC MYA-4855 / 20631-21)</name>
    <name type="common">Bat white-nose syndrome fungus</name>
    <name type="synonym">Geomyces destructans</name>
    <dbReference type="NCBI Taxonomy" id="658429"/>
    <lineage>
        <taxon>Eukaryota</taxon>
        <taxon>Fungi</taxon>
        <taxon>Dikarya</taxon>
        <taxon>Ascomycota</taxon>
        <taxon>Pezizomycotina</taxon>
        <taxon>Leotiomycetes</taxon>
        <taxon>Thelebolales</taxon>
        <taxon>Thelebolaceae</taxon>
        <taxon>Pseudogymnoascus</taxon>
    </lineage>
</organism>
<proteinExistence type="predicted"/>
<gene>
    <name evidence="2" type="ORF">GMDG_05728</name>
</gene>
<protein>
    <submittedName>
        <fullName evidence="2">Uncharacterized protein</fullName>
    </submittedName>
</protein>